<feature type="compositionally biased region" description="Low complexity" evidence="1">
    <location>
        <begin position="238"/>
        <end position="261"/>
    </location>
</feature>
<dbReference type="EMBL" id="CH479224">
    <property type="protein sequence ID" value="EDW35102.1"/>
    <property type="molecule type" value="Genomic_DNA"/>
</dbReference>
<evidence type="ECO:0000313" key="2">
    <source>
        <dbReference type="EMBL" id="EDW35102.1"/>
    </source>
</evidence>
<dbReference type="Proteomes" id="UP000008744">
    <property type="component" value="Unassembled WGS sequence"/>
</dbReference>
<accession>B4H8Q9</accession>
<proteinExistence type="predicted"/>
<evidence type="ECO:0000313" key="3">
    <source>
        <dbReference type="Proteomes" id="UP000008744"/>
    </source>
</evidence>
<reference evidence="2 3" key="1">
    <citation type="journal article" date="2007" name="Nature">
        <title>Evolution of genes and genomes on the Drosophila phylogeny.</title>
        <authorList>
            <consortium name="Drosophila 12 Genomes Consortium"/>
            <person name="Clark A.G."/>
            <person name="Eisen M.B."/>
            <person name="Smith D.R."/>
            <person name="Bergman C.M."/>
            <person name="Oliver B."/>
            <person name="Markow T.A."/>
            <person name="Kaufman T.C."/>
            <person name="Kellis M."/>
            <person name="Gelbart W."/>
            <person name="Iyer V.N."/>
            <person name="Pollard D.A."/>
            <person name="Sackton T.B."/>
            <person name="Larracuente A.M."/>
            <person name="Singh N.D."/>
            <person name="Abad J.P."/>
            <person name="Abt D.N."/>
            <person name="Adryan B."/>
            <person name="Aguade M."/>
            <person name="Akashi H."/>
            <person name="Anderson W.W."/>
            <person name="Aquadro C.F."/>
            <person name="Ardell D.H."/>
            <person name="Arguello R."/>
            <person name="Artieri C.G."/>
            <person name="Barbash D.A."/>
            <person name="Barker D."/>
            <person name="Barsanti P."/>
            <person name="Batterham P."/>
            <person name="Batzoglou S."/>
            <person name="Begun D."/>
            <person name="Bhutkar A."/>
            <person name="Blanco E."/>
            <person name="Bosak S.A."/>
            <person name="Bradley R.K."/>
            <person name="Brand A.D."/>
            <person name="Brent M.R."/>
            <person name="Brooks A.N."/>
            <person name="Brown R.H."/>
            <person name="Butlin R.K."/>
            <person name="Caggese C."/>
            <person name="Calvi B.R."/>
            <person name="Bernardo de Carvalho A."/>
            <person name="Caspi A."/>
            <person name="Castrezana S."/>
            <person name="Celniker S.E."/>
            <person name="Chang J.L."/>
            <person name="Chapple C."/>
            <person name="Chatterji S."/>
            <person name="Chinwalla A."/>
            <person name="Civetta A."/>
            <person name="Clifton S.W."/>
            <person name="Comeron J.M."/>
            <person name="Costello J.C."/>
            <person name="Coyne J.A."/>
            <person name="Daub J."/>
            <person name="David R.G."/>
            <person name="Delcher A.L."/>
            <person name="Delehaunty K."/>
            <person name="Do C.B."/>
            <person name="Ebling H."/>
            <person name="Edwards K."/>
            <person name="Eickbush T."/>
            <person name="Evans J.D."/>
            <person name="Filipski A."/>
            <person name="Findeiss S."/>
            <person name="Freyhult E."/>
            <person name="Fulton L."/>
            <person name="Fulton R."/>
            <person name="Garcia A.C."/>
            <person name="Gardiner A."/>
            <person name="Garfield D.A."/>
            <person name="Garvin B.E."/>
            <person name="Gibson G."/>
            <person name="Gilbert D."/>
            <person name="Gnerre S."/>
            <person name="Godfrey J."/>
            <person name="Good R."/>
            <person name="Gotea V."/>
            <person name="Gravely B."/>
            <person name="Greenberg A.J."/>
            <person name="Griffiths-Jones S."/>
            <person name="Gross S."/>
            <person name="Guigo R."/>
            <person name="Gustafson E.A."/>
            <person name="Haerty W."/>
            <person name="Hahn M.W."/>
            <person name="Halligan D.L."/>
            <person name="Halpern A.L."/>
            <person name="Halter G.M."/>
            <person name="Han M.V."/>
            <person name="Heger A."/>
            <person name="Hillier L."/>
            <person name="Hinrichs A.S."/>
            <person name="Holmes I."/>
            <person name="Hoskins R.A."/>
            <person name="Hubisz M.J."/>
            <person name="Hultmark D."/>
            <person name="Huntley M.A."/>
            <person name="Jaffe D.B."/>
            <person name="Jagadeeshan S."/>
            <person name="Jeck W.R."/>
            <person name="Johnson J."/>
            <person name="Jones C.D."/>
            <person name="Jordan W.C."/>
            <person name="Karpen G.H."/>
            <person name="Kataoka E."/>
            <person name="Keightley P.D."/>
            <person name="Kheradpour P."/>
            <person name="Kirkness E.F."/>
            <person name="Koerich L.B."/>
            <person name="Kristiansen K."/>
            <person name="Kudrna D."/>
            <person name="Kulathinal R.J."/>
            <person name="Kumar S."/>
            <person name="Kwok R."/>
            <person name="Lander E."/>
            <person name="Langley C.H."/>
            <person name="Lapoint R."/>
            <person name="Lazzaro B.P."/>
            <person name="Lee S.J."/>
            <person name="Levesque L."/>
            <person name="Li R."/>
            <person name="Lin C.F."/>
            <person name="Lin M.F."/>
            <person name="Lindblad-Toh K."/>
            <person name="Llopart A."/>
            <person name="Long M."/>
            <person name="Low L."/>
            <person name="Lozovsky E."/>
            <person name="Lu J."/>
            <person name="Luo M."/>
            <person name="Machado C.A."/>
            <person name="Makalowski W."/>
            <person name="Marzo M."/>
            <person name="Matsuda M."/>
            <person name="Matzkin L."/>
            <person name="McAllister B."/>
            <person name="McBride C.S."/>
            <person name="McKernan B."/>
            <person name="McKernan K."/>
            <person name="Mendez-Lago M."/>
            <person name="Minx P."/>
            <person name="Mollenhauer M.U."/>
            <person name="Montooth K."/>
            <person name="Mount S.M."/>
            <person name="Mu X."/>
            <person name="Myers E."/>
            <person name="Negre B."/>
            <person name="Newfeld S."/>
            <person name="Nielsen R."/>
            <person name="Noor M.A."/>
            <person name="O'Grady P."/>
            <person name="Pachter L."/>
            <person name="Papaceit M."/>
            <person name="Parisi M.J."/>
            <person name="Parisi M."/>
            <person name="Parts L."/>
            <person name="Pedersen J.S."/>
            <person name="Pesole G."/>
            <person name="Phillippy A.M."/>
            <person name="Ponting C.P."/>
            <person name="Pop M."/>
            <person name="Porcelli D."/>
            <person name="Powell J.R."/>
            <person name="Prohaska S."/>
            <person name="Pruitt K."/>
            <person name="Puig M."/>
            <person name="Quesneville H."/>
            <person name="Ram K.R."/>
            <person name="Rand D."/>
            <person name="Rasmussen M.D."/>
            <person name="Reed L.K."/>
            <person name="Reenan R."/>
            <person name="Reily A."/>
            <person name="Remington K.A."/>
            <person name="Rieger T.T."/>
            <person name="Ritchie M.G."/>
            <person name="Robin C."/>
            <person name="Rogers Y.H."/>
            <person name="Rohde C."/>
            <person name="Rozas J."/>
            <person name="Rubenfield M.J."/>
            <person name="Ruiz A."/>
            <person name="Russo S."/>
            <person name="Salzberg S.L."/>
            <person name="Sanchez-Gracia A."/>
            <person name="Saranga D.J."/>
            <person name="Sato H."/>
            <person name="Schaeffer S.W."/>
            <person name="Schatz M.C."/>
            <person name="Schlenke T."/>
            <person name="Schwartz R."/>
            <person name="Segarra C."/>
            <person name="Singh R.S."/>
            <person name="Sirot L."/>
            <person name="Sirota M."/>
            <person name="Sisneros N.B."/>
            <person name="Smith C.D."/>
            <person name="Smith T.F."/>
            <person name="Spieth J."/>
            <person name="Stage D.E."/>
            <person name="Stark A."/>
            <person name="Stephan W."/>
            <person name="Strausberg R.L."/>
            <person name="Strempel S."/>
            <person name="Sturgill D."/>
            <person name="Sutton G."/>
            <person name="Sutton G.G."/>
            <person name="Tao W."/>
            <person name="Teichmann S."/>
            <person name="Tobari Y.N."/>
            <person name="Tomimura Y."/>
            <person name="Tsolas J.M."/>
            <person name="Valente V.L."/>
            <person name="Venter E."/>
            <person name="Venter J.C."/>
            <person name="Vicario S."/>
            <person name="Vieira F.G."/>
            <person name="Vilella A.J."/>
            <person name="Villasante A."/>
            <person name="Walenz B."/>
            <person name="Wang J."/>
            <person name="Wasserman M."/>
            <person name="Watts T."/>
            <person name="Wilson D."/>
            <person name="Wilson R.K."/>
            <person name="Wing R.A."/>
            <person name="Wolfner M.F."/>
            <person name="Wong A."/>
            <person name="Wong G.K."/>
            <person name="Wu C.I."/>
            <person name="Wu G."/>
            <person name="Yamamoto D."/>
            <person name="Yang H.P."/>
            <person name="Yang S.P."/>
            <person name="Yorke J.A."/>
            <person name="Yoshida K."/>
            <person name="Zdobnov E."/>
            <person name="Zhang P."/>
            <person name="Zhang Y."/>
            <person name="Zimin A.V."/>
            <person name="Baldwin J."/>
            <person name="Abdouelleil A."/>
            <person name="Abdulkadir J."/>
            <person name="Abebe A."/>
            <person name="Abera B."/>
            <person name="Abreu J."/>
            <person name="Acer S.C."/>
            <person name="Aftuck L."/>
            <person name="Alexander A."/>
            <person name="An P."/>
            <person name="Anderson E."/>
            <person name="Anderson S."/>
            <person name="Arachi H."/>
            <person name="Azer M."/>
            <person name="Bachantsang P."/>
            <person name="Barry A."/>
            <person name="Bayul T."/>
            <person name="Berlin A."/>
            <person name="Bessette D."/>
            <person name="Bloom T."/>
            <person name="Blye J."/>
            <person name="Boguslavskiy L."/>
            <person name="Bonnet C."/>
            <person name="Boukhgalter B."/>
            <person name="Bourzgui I."/>
            <person name="Brown A."/>
            <person name="Cahill P."/>
            <person name="Channer S."/>
            <person name="Cheshatsang Y."/>
            <person name="Chuda L."/>
            <person name="Citroen M."/>
            <person name="Collymore A."/>
            <person name="Cooke P."/>
            <person name="Costello M."/>
            <person name="D'Aco K."/>
            <person name="Daza R."/>
            <person name="De Haan G."/>
            <person name="DeGray S."/>
            <person name="DeMaso C."/>
            <person name="Dhargay N."/>
            <person name="Dooley K."/>
            <person name="Dooley E."/>
            <person name="Doricent M."/>
            <person name="Dorje P."/>
            <person name="Dorjee K."/>
            <person name="Dupes A."/>
            <person name="Elong R."/>
            <person name="Falk J."/>
            <person name="Farina A."/>
            <person name="Faro S."/>
            <person name="Ferguson D."/>
            <person name="Fisher S."/>
            <person name="Foley C.D."/>
            <person name="Franke A."/>
            <person name="Friedrich D."/>
            <person name="Gadbois L."/>
            <person name="Gearin G."/>
            <person name="Gearin C.R."/>
            <person name="Giannoukos G."/>
            <person name="Goode T."/>
            <person name="Graham J."/>
            <person name="Grandbois E."/>
            <person name="Grewal S."/>
            <person name="Gyaltsen K."/>
            <person name="Hafez N."/>
            <person name="Hagos B."/>
            <person name="Hall J."/>
            <person name="Henson C."/>
            <person name="Hollinger A."/>
            <person name="Honan T."/>
            <person name="Huard M.D."/>
            <person name="Hughes L."/>
            <person name="Hurhula B."/>
            <person name="Husby M.E."/>
            <person name="Kamat A."/>
            <person name="Kanga B."/>
            <person name="Kashin S."/>
            <person name="Khazanovich D."/>
            <person name="Kisner P."/>
            <person name="Lance K."/>
            <person name="Lara M."/>
            <person name="Lee W."/>
            <person name="Lennon N."/>
            <person name="Letendre F."/>
            <person name="LeVine R."/>
            <person name="Lipovsky A."/>
            <person name="Liu X."/>
            <person name="Liu J."/>
            <person name="Liu S."/>
            <person name="Lokyitsang T."/>
            <person name="Lokyitsang Y."/>
            <person name="Lubonja R."/>
            <person name="Lui A."/>
            <person name="MacDonald P."/>
            <person name="Magnisalis V."/>
            <person name="Maru K."/>
            <person name="Matthews C."/>
            <person name="McCusker W."/>
            <person name="McDonough S."/>
            <person name="Mehta T."/>
            <person name="Meldrim J."/>
            <person name="Meneus L."/>
            <person name="Mihai O."/>
            <person name="Mihalev A."/>
            <person name="Mihova T."/>
            <person name="Mittelman R."/>
            <person name="Mlenga V."/>
            <person name="Montmayeur A."/>
            <person name="Mulrain L."/>
            <person name="Navidi A."/>
            <person name="Naylor J."/>
            <person name="Negash T."/>
            <person name="Nguyen T."/>
            <person name="Nguyen N."/>
            <person name="Nicol R."/>
            <person name="Norbu C."/>
            <person name="Norbu N."/>
            <person name="Novod N."/>
            <person name="O'Neill B."/>
            <person name="Osman S."/>
            <person name="Markiewicz E."/>
            <person name="Oyono O.L."/>
            <person name="Patti C."/>
            <person name="Phunkhang P."/>
            <person name="Pierre F."/>
            <person name="Priest M."/>
            <person name="Raghuraman S."/>
            <person name="Rege F."/>
            <person name="Reyes R."/>
            <person name="Rise C."/>
            <person name="Rogov P."/>
            <person name="Ross K."/>
            <person name="Ryan E."/>
            <person name="Settipalli S."/>
            <person name="Shea T."/>
            <person name="Sherpa N."/>
            <person name="Shi L."/>
            <person name="Shih D."/>
            <person name="Sparrow T."/>
            <person name="Spaulding J."/>
            <person name="Stalker J."/>
            <person name="Stange-Thomann N."/>
            <person name="Stavropoulos S."/>
            <person name="Stone C."/>
            <person name="Strader C."/>
            <person name="Tesfaye S."/>
            <person name="Thomson T."/>
            <person name="Thoulutsang Y."/>
            <person name="Thoulutsang D."/>
            <person name="Topham K."/>
            <person name="Topping I."/>
            <person name="Tsamla T."/>
            <person name="Vassiliev H."/>
            <person name="Vo A."/>
            <person name="Wangchuk T."/>
            <person name="Wangdi T."/>
            <person name="Weiand M."/>
            <person name="Wilkinson J."/>
            <person name="Wilson A."/>
            <person name="Yadav S."/>
            <person name="Young G."/>
            <person name="Yu Q."/>
            <person name="Zembek L."/>
            <person name="Zhong D."/>
            <person name="Zimmer A."/>
            <person name="Zwirko Z."/>
            <person name="Jaffe D.B."/>
            <person name="Alvarez P."/>
            <person name="Brockman W."/>
            <person name="Butler J."/>
            <person name="Chin C."/>
            <person name="Gnerre S."/>
            <person name="Grabherr M."/>
            <person name="Kleber M."/>
            <person name="Mauceli E."/>
            <person name="MacCallum I."/>
        </authorList>
    </citation>
    <scope>NUCLEOTIDE SEQUENCE [LARGE SCALE GENOMIC DNA]</scope>
    <source>
        <strain evidence="3">MSH-3 / Tucson 14011-0111.49</strain>
    </source>
</reference>
<dbReference type="OrthoDB" id="202764at2759"/>
<dbReference type="OMA" id="PQINMSN"/>
<dbReference type="eggNOG" id="KOG3678">
    <property type="taxonomic scope" value="Eukaryota"/>
</dbReference>
<sequence>MKAAAVKRDLTNIQKSMSEINDLANSATATPTTAIMPGSGQTATARLTPGTLKSAHPSIDDLRGMSSKDKIEQLQKKLRASLENLVDDDDDSNVIVTLPDDDDCPHNHFGSGLDLSHPTAAQLSASSGLSGSSKTIDTIKFQEKRMKTESKTKVVTDGYSSEQATSNSAEMKRLQAGDIDYKENKAASAMRNRLEVDGVKTEENAAVIKPIANRPLSPTPPPQQLPPPAPNHSHHNNNHNTNNHAAATTTTSHNNSNNKHMNNVREIPIEVEQSKEKTEYLEKINEVIRRAGLCPPTDTS</sequence>
<name>B4H8Q9_DROPE</name>
<feature type="compositionally biased region" description="Pro residues" evidence="1">
    <location>
        <begin position="217"/>
        <end position="230"/>
    </location>
</feature>
<keyword evidence="3" id="KW-1185">Reference proteome</keyword>
<gene>
    <name evidence="2" type="primary">Dper\GL25410</name>
    <name evidence="2" type="ORF">Dper_GL25410</name>
</gene>
<evidence type="ECO:0000256" key="1">
    <source>
        <dbReference type="SAM" id="MobiDB-lite"/>
    </source>
</evidence>
<dbReference type="AlphaFoldDB" id="B4H8Q9"/>
<dbReference type="HOGENOM" id="CLU_080811_0_0_1"/>
<feature type="region of interest" description="Disordered" evidence="1">
    <location>
        <begin position="211"/>
        <end position="270"/>
    </location>
</feature>
<protein>
    <submittedName>
        <fullName evidence="2">GL25410</fullName>
    </submittedName>
</protein>
<dbReference type="STRING" id="7234.B4H8Q9"/>
<organism evidence="3">
    <name type="scientific">Drosophila persimilis</name>
    <name type="common">Fruit fly</name>
    <dbReference type="NCBI Taxonomy" id="7234"/>
    <lineage>
        <taxon>Eukaryota</taxon>
        <taxon>Metazoa</taxon>
        <taxon>Ecdysozoa</taxon>
        <taxon>Arthropoda</taxon>
        <taxon>Hexapoda</taxon>
        <taxon>Insecta</taxon>
        <taxon>Pterygota</taxon>
        <taxon>Neoptera</taxon>
        <taxon>Endopterygota</taxon>
        <taxon>Diptera</taxon>
        <taxon>Brachycera</taxon>
        <taxon>Muscomorpha</taxon>
        <taxon>Ephydroidea</taxon>
        <taxon>Drosophilidae</taxon>
        <taxon>Drosophila</taxon>
        <taxon>Sophophora</taxon>
    </lineage>
</organism>